<keyword evidence="11 12" id="KW-0544">Nucleosome core</keyword>
<evidence type="ECO:0000313" key="15">
    <source>
        <dbReference type="Proteomes" id="UP000314982"/>
    </source>
</evidence>
<dbReference type="SUPFAM" id="SSF47113">
    <property type="entry name" value="Histone-fold"/>
    <property type="match status" value="1"/>
</dbReference>
<dbReference type="PANTHER" id="PTHR23428">
    <property type="entry name" value="HISTONE H2B"/>
    <property type="match status" value="1"/>
</dbReference>
<evidence type="ECO:0000256" key="9">
    <source>
        <dbReference type="ARBA" id="ARBA00023125"/>
    </source>
</evidence>
<comment type="similarity">
    <text evidence="4 12">Belongs to the histone H2B family.</text>
</comment>
<keyword evidence="8" id="KW-0832">Ubl conjugation</keyword>
<evidence type="ECO:0000256" key="11">
    <source>
        <dbReference type="ARBA" id="ARBA00023269"/>
    </source>
</evidence>
<dbReference type="CDD" id="cd22910">
    <property type="entry name" value="HFD_H2B"/>
    <property type="match status" value="1"/>
</dbReference>
<name>A0A4W5RQY1_9TELE</name>
<comment type="function">
    <text evidence="1">Core component of nucleosome. Nucleosomes wrap and compact DNA into chromatin, limiting DNA accessibility to the cellular machineries which require DNA as a template. Histones thereby play a central role in transcription regulation, DNA repair, DNA replication and chromosomal stability. DNA accessibility is regulated via a complex set of post-translational modifications of histones, also called histone code, and nucleosome remodeling.</text>
</comment>
<feature type="domain" description="Core Histone H2A/H2B/H3" evidence="13">
    <location>
        <begin position="42"/>
        <end position="121"/>
    </location>
</feature>
<evidence type="ECO:0000259" key="13">
    <source>
        <dbReference type="Pfam" id="PF00125"/>
    </source>
</evidence>
<dbReference type="SMART" id="SM00427">
    <property type="entry name" value="H2B"/>
    <property type="match status" value="1"/>
</dbReference>
<dbReference type="GO" id="GO:0003677">
    <property type="term" value="F:DNA binding"/>
    <property type="evidence" value="ECO:0007669"/>
    <property type="project" value="UniProtKB-KW"/>
</dbReference>
<dbReference type="GO" id="GO:0030527">
    <property type="term" value="F:structural constituent of chromatin"/>
    <property type="evidence" value="ECO:0007669"/>
    <property type="project" value="InterPro"/>
</dbReference>
<comment type="subunit">
    <text evidence="5 12">The nucleosome is a histone octamer containing two molecules each of H2A, H2B, H3 and H4 assembled in one H3-H4 heterotetramer and two H2A-H2B heterodimers. The octamer wraps approximately 147 bp of DNA.</text>
</comment>
<evidence type="ECO:0000313" key="14">
    <source>
        <dbReference type="Ensembl" id="ENSHHUP00000091307.1"/>
    </source>
</evidence>
<keyword evidence="6 12" id="KW-0158">Chromosome</keyword>
<accession>A0A4W5RQY1</accession>
<dbReference type="InterPro" id="IPR009072">
    <property type="entry name" value="Histone-fold"/>
</dbReference>
<dbReference type="InterPro" id="IPR007125">
    <property type="entry name" value="H2A/H2B/H3"/>
</dbReference>
<evidence type="ECO:0000256" key="10">
    <source>
        <dbReference type="ARBA" id="ARBA00023242"/>
    </source>
</evidence>
<evidence type="ECO:0000256" key="12">
    <source>
        <dbReference type="RuleBase" id="RU000451"/>
    </source>
</evidence>
<keyword evidence="7" id="KW-1017">Isopeptide bond</keyword>
<keyword evidence="9 12" id="KW-0238">DNA-binding</keyword>
<dbReference type="Proteomes" id="UP000314982">
    <property type="component" value="Unassembled WGS sequence"/>
</dbReference>
<dbReference type="GO" id="GO:0000786">
    <property type="term" value="C:nucleosome"/>
    <property type="evidence" value="ECO:0007669"/>
    <property type="project" value="UniProtKB-KW"/>
</dbReference>
<dbReference type="PROSITE" id="PS00357">
    <property type="entry name" value="HISTONE_H2B"/>
    <property type="match status" value="1"/>
</dbReference>
<dbReference type="Pfam" id="PF00125">
    <property type="entry name" value="Histone"/>
    <property type="match status" value="1"/>
</dbReference>
<protein>
    <recommendedName>
        <fullName evidence="12">Histone H2B</fullName>
    </recommendedName>
</protein>
<dbReference type="PRINTS" id="PR00621">
    <property type="entry name" value="HISTONEH2B"/>
</dbReference>
<evidence type="ECO:0000256" key="3">
    <source>
        <dbReference type="ARBA" id="ARBA00004286"/>
    </source>
</evidence>
<evidence type="ECO:0000256" key="6">
    <source>
        <dbReference type="ARBA" id="ARBA00022454"/>
    </source>
</evidence>
<dbReference type="GO" id="GO:0005634">
    <property type="term" value="C:nucleus"/>
    <property type="evidence" value="ECO:0007669"/>
    <property type="project" value="UniProtKB-SubCell"/>
</dbReference>
<reference evidence="15" key="1">
    <citation type="submission" date="2018-06" db="EMBL/GenBank/DDBJ databases">
        <title>Genome assembly of Danube salmon.</title>
        <authorList>
            <person name="Macqueen D.J."/>
            <person name="Gundappa M.K."/>
        </authorList>
    </citation>
    <scope>NUCLEOTIDE SEQUENCE [LARGE SCALE GENOMIC DNA]</scope>
</reference>
<reference evidence="14" key="3">
    <citation type="submission" date="2025-09" db="UniProtKB">
        <authorList>
            <consortium name="Ensembl"/>
        </authorList>
    </citation>
    <scope>IDENTIFICATION</scope>
</reference>
<dbReference type="FunFam" id="1.10.20.10:FF:000016">
    <property type="entry name" value="Histone H2B"/>
    <property type="match status" value="1"/>
</dbReference>
<evidence type="ECO:0000256" key="1">
    <source>
        <dbReference type="ARBA" id="ARBA00002001"/>
    </source>
</evidence>
<dbReference type="Gene3D" id="1.10.20.10">
    <property type="entry name" value="Histone, subunit A"/>
    <property type="match status" value="1"/>
</dbReference>
<sequence>MRWKLQVNRPQQCRQHYTYNHGCAVSRVSEMSNDVTKKKGKAVGEKKTKRKAKRRETYAVYIYKVLKQVHPDTGISSRAMSIMNSFVNDVFERIATEASRLTQYNKRSTITSREVQTAVRLLLPGELAKHAVSEGTKAVTKYTSSK</sequence>
<dbReference type="STRING" id="62062.ENSHHUP00000091307"/>
<dbReference type="InterPro" id="IPR055333">
    <property type="entry name" value="HISTONE_H2B_site"/>
</dbReference>
<evidence type="ECO:0000256" key="4">
    <source>
        <dbReference type="ARBA" id="ARBA00006846"/>
    </source>
</evidence>
<evidence type="ECO:0000256" key="2">
    <source>
        <dbReference type="ARBA" id="ARBA00004123"/>
    </source>
</evidence>
<comment type="subcellular location">
    <subcellularLocation>
        <location evidence="3">Chromosome</location>
    </subcellularLocation>
    <subcellularLocation>
        <location evidence="2 12">Nucleus</location>
    </subcellularLocation>
</comment>
<dbReference type="InterPro" id="IPR000558">
    <property type="entry name" value="Histone_H2B"/>
</dbReference>
<keyword evidence="15" id="KW-1185">Reference proteome</keyword>
<organism evidence="14 15">
    <name type="scientific">Hucho hucho</name>
    <name type="common">huchen</name>
    <dbReference type="NCBI Taxonomy" id="62062"/>
    <lineage>
        <taxon>Eukaryota</taxon>
        <taxon>Metazoa</taxon>
        <taxon>Chordata</taxon>
        <taxon>Craniata</taxon>
        <taxon>Vertebrata</taxon>
        <taxon>Euteleostomi</taxon>
        <taxon>Actinopterygii</taxon>
        <taxon>Neopterygii</taxon>
        <taxon>Teleostei</taxon>
        <taxon>Protacanthopterygii</taxon>
        <taxon>Salmoniformes</taxon>
        <taxon>Salmonidae</taxon>
        <taxon>Salmoninae</taxon>
        <taxon>Hucho</taxon>
    </lineage>
</organism>
<dbReference type="GeneTree" id="ENSGT01110000267181"/>
<dbReference type="AlphaFoldDB" id="A0A4W5RQY1"/>
<evidence type="ECO:0000256" key="8">
    <source>
        <dbReference type="ARBA" id="ARBA00022843"/>
    </source>
</evidence>
<reference evidence="14" key="2">
    <citation type="submission" date="2025-08" db="UniProtKB">
        <authorList>
            <consortium name="Ensembl"/>
        </authorList>
    </citation>
    <scope>IDENTIFICATION</scope>
</reference>
<dbReference type="GO" id="GO:0046982">
    <property type="term" value="F:protein heterodimerization activity"/>
    <property type="evidence" value="ECO:0007669"/>
    <property type="project" value="InterPro"/>
</dbReference>
<keyword evidence="10 12" id="KW-0539">Nucleus</keyword>
<evidence type="ECO:0000256" key="7">
    <source>
        <dbReference type="ARBA" id="ARBA00022499"/>
    </source>
</evidence>
<evidence type="ECO:0000256" key="5">
    <source>
        <dbReference type="ARBA" id="ARBA00011538"/>
    </source>
</evidence>
<proteinExistence type="inferred from homology"/>
<dbReference type="Ensembl" id="ENSHHUT00000094124.1">
    <property type="protein sequence ID" value="ENSHHUP00000091307.1"/>
    <property type="gene ID" value="ENSHHUG00000052683.1"/>
</dbReference>